<dbReference type="RefSeq" id="WP_023927445.1">
    <property type="nucleotide sequence ID" value="NZ_KI669454.1"/>
</dbReference>
<evidence type="ECO:0000256" key="7">
    <source>
        <dbReference type="SAM" id="Phobius"/>
    </source>
</evidence>
<keyword evidence="5 7" id="KW-0472">Membrane</keyword>
<gene>
    <name evidence="9" type="ORF">HMPREF2086_00721</name>
</gene>
<dbReference type="PANTHER" id="PTHR43840">
    <property type="entry name" value="MITOCHONDRIAL METAL TRANSPORTER 1-RELATED"/>
    <property type="match status" value="1"/>
</dbReference>
<evidence type="ECO:0000313" key="10">
    <source>
        <dbReference type="Proteomes" id="UP000018731"/>
    </source>
</evidence>
<feature type="domain" description="Cation efflux protein transmembrane" evidence="8">
    <location>
        <begin position="105"/>
        <end position="266"/>
    </location>
</feature>
<keyword evidence="4 7" id="KW-1133">Transmembrane helix</keyword>
<dbReference type="Pfam" id="PF01545">
    <property type="entry name" value="Cation_efflux"/>
    <property type="match status" value="1"/>
</dbReference>
<dbReference type="SUPFAM" id="SSF161111">
    <property type="entry name" value="Cation efflux protein transmembrane domain-like"/>
    <property type="match status" value="1"/>
</dbReference>
<evidence type="ECO:0000256" key="6">
    <source>
        <dbReference type="SAM" id="MobiDB-lite"/>
    </source>
</evidence>
<dbReference type="Gene3D" id="1.20.1510.10">
    <property type="entry name" value="Cation efflux protein transmembrane domain"/>
    <property type="match status" value="1"/>
</dbReference>
<accession>V8C9F7</accession>
<evidence type="ECO:0000313" key="9">
    <source>
        <dbReference type="EMBL" id="ETD23974.1"/>
    </source>
</evidence>
<feature type="region of interest" description="Disordered" evidence="6">
    <location>
        <begin position="76"/>
        <end position="95"/>
    </location>
</feature>
<comment type="subcellular location">
    <subcellularLocation>
        <location evidence="1">Membrane</location>
        <topology evidence="1">Multi-pass membrane protein</topology>
    </subcellularLocation>
</comment>
<protein>
    <recommendedName>
        <fullName evidence="8">Cation efflux protein transmembrane domain-containing protein</fullName>
    </recommendedName>
</protein>
<dbReference type="eggNOG" id="COG3965">
    <property type="taxonomic scope" value="Bacteria"/>
</dbReference>
<name>V8C9F7_9HELI</name>
<keyword evidence="3 7" id="KW-0812">Transmembrane</keyword>
<evidence type="ECO:0000256" key="2">
    <source>
        <dbReference type="ARBA" id="ARBA00022448"/>
    </source>
</evidence>
<dbReference type="InterPro" id="IPR050291">
    <property type="entry name" value="CDF_Transporter"/>
</dbReference>
<feature type="transmembrane region" description="Helical" evidence="7">
    <location>
        <begin position="248"/>
        <end position="267"/>
    </location>
</feature>
<evidence type="ECO:0000256" key="1">
    <source>
        <dbReference type="ARBA" id="ARBA00004141"/>
    </source>
</evidence>
<feature type="region of interest" description="Disordered" evidence="6">
    <location>
        <begin position="1"/>
        <end position="55"/>
    </location>
</feature>
<evidence type="ECO:0000256" key="3">
    <source>
        <dbReference type="ARBA" id="ARBA00022692"/>
    </source>
</evidence>
<keyword evidence="2" id="KW-0813">Transport</keyword>
<feature type="transmembrane region" description="Helical" evidence="7">
    <location>
        <begin position="103"/>
        <end position="124"/>
    </location>
</feature>
<feature type="transmembrane region" description="Helical" evidence="7">
    <location>
        <begin position="204"/>
        <end position="227"/>
    </location>
</feature>
<dbReference type="STRING" id="1357400.HMPREF2086_00721"/>
<feature type="compositionally biased region" description="Polar residues" evidence="6">
    <location>
        <begin position="1"/>
        <end position="31"/>
    </location>
</feature>
<sequence length="408" mass="44846">MQNLTPQNIDDISATNTDSKIVDLNNSNAIESSAKESKMRDSITQNSTQKPKDSVLKTSLPFSKTLSLKRNYITSVRKGKKSDSSAKPASVSSPKKEAQKEQMVLKISMFSSLILAIFGIGFGVAVRSLSIAFDGFVSLISVGLGALSVITSRYIYKEDDDVFQYGYVRFEPMVNLFKALVLVFVCVYAFINALSSILSGGYEVYLGGACVYSVCAFLFCLALFVYTHRACKALESDLIKVDNIEWKIDCVLYLGAIVAFGVIYVILSGTSGANALDSGTISPSAKTLARYVDPALLCVLSLLLCISPAKIAIANFKDLIMVAPKEIDEKITHIMEEISQKYGFSDYDTHTAKSGRFFMVEINILVKGDYEGKVADLDSIREEIQHALAIPSYKIWLSVSWTTNPQWL</sequence>
<dbReference type="AlphaFoldDB" id="V8C9F7"/>
<keyword evidence="10" id="KW-1185">Reference proteome</keyword>
<dbReference type="PATRIC" id="fig|1357400.3.peg.994"/>
<evidence type="ECO:0000256" key="5">
    <source>
        <dbReference type="ARBA" id="ARBA00023136"/>
    </source>
</evidence>
<dbReference type="GO" id="GO:0015341">
    <property type="term" value="F:zinc efflux antiporter activity"/>
    <property type="evidence" value="ECO:0007669"/>
    <property type="project" value="TreeGrafter"/>
</dbReference>
<dbReference type="HOGENOM" id="CLU_056154_1_0_7"/>
<dbReference type="InterPro" id="IPR058533">
    <property type="entry name" value="Cation_efflux_TM"/>
</dbReference>
<feature type="transmembrane region" description="Helical" evidence="7">
    <location>
        <begin position="176"/>
        <end position="198"/>
    </location>
</feature>
<dbReference type="InterPro" id="IPR027469">
    <property type="entry name" value="Cation_efflux_TMD_sf"/>
</dbReference>
<evidence type="ECO:0000256" key="4">
    <source>
        <dbReference type="ARBA" id="ARBA00022989"/>
    </source>
</evidence>
<proteinExistence type="predicted"/>
<evidence type="ECO:0000259" key="8">
    <source>
        <dbReference type="Pfam" id="PF01545"/>
    </source>
</evidence>
<dbReference type="GO" id="GO:0015093">
    <property type="term" value="F:ferrous iron transmembrane transporter activity"/>
    <property type="evidence" value="ECO:0007669"/>
    <property type="project" value="TreeGrafter"/>
</dbReference>
<comment type="caution">
    <text evidence="9">The sequence shown here is derived from an EMBL/GenBank/DDBJ whole genome shotgun (WGS) entry which is preliminary data.</text>
</comment>
<dbReference type="EMBL" id="AZJI01000004">
    <property type="protein sequence ID" value="ETD23974.1"/>
    <property type="molecule type" value="Genomic_DNA"/>
</dbReference>
<feature type="transmembrane region" description="Helical" evidence="7">
    <location>
        <begin position="136"/>
        <end position="156"/>
    </location>
</feature>
<reference evidence="9 10" key="1">
    <citation type="journal article" date="2014" name="Genome Announc.">
        <title>Draft genome sequences of six enterohepatic helicobacter species isolated from humans and one from rhesus macaques.</title>
        <authorList>
            <person name="Shen Z."/>
            <person name="Sheh A."/>
            <person name="Young S.K."/>
            <person name="Abouelliel A."/>
            <person name="Ward D.V."/>
            <person name="Earl A.M."/>
            <person name="Fox J.G."/>
        </authorList>
    </citation>
    <scope>NUCLEOTIDE SEQUENCE [LARGE SCALE GENOMIC DNA]</scope>
    <source>
        <strain evidence="9 10">MIT 99-5501</strain>
    </source>
</reference>
<dbReference type="Proteomes" id="UP000018731">
    <property type="component" value="Unassembled WGS sequence"/>
</dbReference>
<feature type="transmembrane region" description="Helical" evidence="7">
    <location>
        <begin position="294"/>
        <end position="313"/>
    </location>
</feature>
<dbReference type="GO" id="GO:0006882">
    <property type="term" value="P:intracellular zinc ion homeostasis"/>
    <property type="evidence" value="ECO:0007669"/>
    <property type="project" value="TreeGrafter"/>
</dbReference>
<dbReference type="PANTHER" id="PTHR43840:SF15">
    <property type="entry name" value="MITOCHONDRIAL METAL TRANSPORTER 1-RELATED"/>
    <property type="match status" value="1"/>
</dbReference>
<dbReference type="GO" id="GO:0015086">
    <property type="term" value="F:cadmium ion transmembrane transporter activity"/>
    <property type="evidence" value="ECO:0007669"/>
    <property type="project" value="TreeGrafter"/>
</dbReference>
<dbReference type="GO" id="GO:0005886">
    <property type="term" value="C:plasma membrane"/>
    <property type="evidence" value="ECO:0007669"/>
    <property type="project" value="TreeGrafter"/>
</dbReference>
<organism evidence="9 10">
    <name type="scientific">Helicobacter macacae MIT 99-5501</name>
    <dbReference type="NCBI Taxonomy" id="1357400"/>
    <lineage>
        <taxon>Bacteria</taxon>
        <taxon>Pseudomonadati</taxon>
        <taxon>Campylobacterota</taxon>
        <taxon>Epsilonproteobacteria</taxon>
        <taxon>Campylobacterales</taxon>
        <taxon>Helicobacteraceae</taxon>
        <taxon>Helicobacter</taxon>
    </lineage>
</organism>